<sequence length="91" mass="9862">MSAFVMGCYQSDYNTSQAAVMTPSVACFTTTAGVHVSFGHTGVRAAPMRLIPTLAEFDSRDSVFRQIMIQHGERRFRHGNSVGNSDGLYGG</sequence>
<dbReference type="AlphaFoldDB" id="A0A0B4XBI9"/>
<accession>A0A0B4XBI9</accession>
<geneLocation type="plasmid" evidence="1 2">
    <name>pRgalR602b</name>
</geneLocation>
<dbReference type="KEGG" id="rga:RGR602_PB00381"/>
<proteinExistence type="predicted"/>
<gene>
    <name evidence="1" type="ORF">RGR602_PB00381</name>
</gene>
<keyword evidence="1" id="KW-0614">Plasmid</keyword>
<name>A0A0B4XBI9_9HYPH</name>
<evidence type="ECO:0000313" key="1">
    <source>
        <dbReference type="EMBL" id="AJD43912.1"/>
    </source>
</evidence>
<protein>
    <submittedName>
        <fullName evidence="1">Uncharacterized protein</fullName>
    </submittedName>
</protein>
<organism evidence="1 2">
    <name type="scientific">Rhizobium gallicum bv. gallicum R602sp</name>
    <dbReference type="NCBI Taxonomy" id="1041138"/>
    <lineage>
        <taxon>Bacteria</taxon>
        <taxon>Pseudomonadati</taxon>
        <taxon>Pseudomonadota</taxon>
        <taxon>Alphaproteobacteria</taxon>
        <taxon>Hyphomicrobiales</taxon>
        <taxon>Rhizobiaceae</taxon>
        <taxon>Rhizobium/Agrobacterium group</taxon>
        <taxon>Rhizobium</taxon>
    </lineage>
</organism>
<keyword evidence="2" id="KW-1185">Reference proteome</keyword>
<evidence type="ECO:0000313" key="2">
    <source>
        <dbReference type="Proteomes" id="UP000031368"/>
    </source>
</evidence>
<reference evidence="1 2" key="1">
    <citation type="submission" date="2013-11" db="EMBL/GenBank/DDBJ databases">
        <title>Complete genome sequence of Rhizobium gallicum bv. gallicum R602.</title>
        <authorList>
            <person name="Bustos P."/>
            <person name="Santamaria R.I."/>
            <person name="Lozano L."/>
            <person name="Acosta J.L."/>
            <person name="Ormeno-Orrillo E."/>
            <person name="Rogel M.A."/>
            <person name="Romero D."/>
            <person name="Cevallos M.A."/>
            <person name="Martinez-Romero E."/>
            <person name="Gonzalez V."/>
        </authorList>
    </citation>
    <scope>NUCLEOTIDE SEQUENCE [LARGE SCALE GENOMIC DNA]</scope>
    <source>
        <strain evidence="1 2">R602</strain>
        <plasmid evidence="1 2">pRgalR602b</plasmid>
    </source>
</reference>
<dbReference type="EMBL" id="CP006879">
    <property type="protein sequence ID" value="AJD43912.1"/>
    <property type="molecule type" value="Genomic_DNA"/>
</dbReference>
<dbReference type="HOGENOM" id="CLU_2424813_0_0_5"/>
<dbReference type="Proteomes" id="UP000031368">
    <property type="component" value="Plasmid pRgalR602b"/>
</dbReference>